<evidence type="ECO:0000313" key="3">
    <source>
        <dbReference type="Proteomes" id="UP001183794"/>
    </source>
</evidence>
<evidence type="ECO:0000313" key="2">
    <source>
        <dbReference type="EMBL" id="MDR7346494.1"/>
    </source>
</evidence>
<dbReference type="InterPro" id="IPR028973">
    <property type="entry name" value="PhnB-like"/>
</dbReference>
<name>A0ABU2B2A2_9MICC</name>
<dbReference type="InterPro" id="IPR029068">
    <property type="entry name" value="Glyas_Bleomycin-R_OHBP_Dase"/>
</dbReference>
<dbReference type="PANTHER" id="PTHR33990">
    <property type="entry name" value="PROTEIN YJDN-RELATED"/>
    <property type="match status" value="1"/>
</dbReference>
<feature type="domain" description="PhnB-like" evidence="1">
    <location>
        <begin position="159"/>
        <end position="241"/>
    </location>
</feature>
<reference evidence="2 3" key="1">
    <citation type="submission" date="2023-07" db="EMBL/GenBank/DDBJ databases">
        <title>Sequencing the genomes of 1000 actinobacteria strains.</title>
        <authorList>
            <person name="Klenk H.-P."/>
        </authorList>
    </citation>
    <scope>NUCLEOTIDE SEQUENCE [LARGE SCALE GENOMIC DNA]</scope>
    <source>
        <strain evidence="2 3">DSM 22966</strain>
    </source>
</reference>
<sequence length="241" mass="27009">MVTTPRITPNIWFQGTAGEAVEHYLETFGRGSKILKTVSYPETGLPEFQRDFAGQLLVSDFSLRGFRLTAINAGEQFTPTPAISFTLNFDPLQYVDTDAARADLDALWHRLLAGGQTLMPLQEYAFSRRYGWVQDRYGVSWQLILTDPEGDPRPFIMPAFLFGGVHQNLAAEAIEYWTQVFPNSSIGAQFRYREPTGPATTTSLMFSDFTLDGQWFMAMDSAVDQDATFTEAISLLVACED</sequence>
<dbReference type="Pfam" id="PF06983">
    <property type="entry name" value="3-dmu-9_3-mt"/>
    <property type="match status" value="2"/>
</dbReference>
<feature type="domain" description="PhnB-like" evidence="1">
    <location>
        <begin position="6"/>
        <end position="144"/>
    </location>
</feature>
<protein>
    <submittedName>
        <fullName evidence="2">3-demethylubiquinone-9 3-methyltransferase (Glyoxalase superfamily)</fullName>
    </submittedName>
</protein>
<dbReference type="Gene3D" id="3.30.720.110">
    <property type="match status" value="1"/>
</dbReference>
<keyword evidence="3" id="KW-1185">Reference proteome</keyword>
<dbReference type="SUPFAM" id="SSF54593">
    <property type="entry name" value="Glyoxalase/Bleomycin resistance protein/Dihydroxybiphenyl dioxygenase"/>
    <property type="match status" value="2"/>
</dbReference>
<organism evidence="2 3">
    <name type="scientific">Enteractinococcus fodinae</name>
    <dbReference type="NCBI Taxonomy" id="684663"/>
    <lineage>
        <taxon>Bacteria</taxon>
        <taxon>Bacillati</taxon>
        <taxon>Actinomycetota</taxon>
        <taxon>Actinomycetes</taxon>
        <taxon>Micrococcales</taxon>
        <taxon>Micrococcaceae</taxon>
    </lineage>
</organism>
<dbReference type="Proteomes" id="UP001183794">
    <property type="component" value="Unassembled WGS sequence"/>
</dbReference>
<dbReference type="CDD" id="cd06588">
    <property type="entry name" value="PhnB_like"/>
    <property type="match status" value="1"/>
</dbReference>
<dbReference type="Gene3D" id="3.30.720.100">
    <property type="match status" value="2"/>
</dbReference>
<dbReference type="EMBL" id="JAVDYJ010000001">
    <property type="protein sequence ID" value="MDR7346494.1"/>
    <property type="molecule type" value="Genomic_DNA"/>
</dbReference>
<evidence type="ECO:0000259" key="1">
    <source>
        <dbReference type="Pfam" id="PF06983"/>
    </source>
</evidence>
<gene>
    <name evidence="2" type="ORF">J2S62_000751</name>
</gene>
<comment type="caution">
    <text evidence="2">The sequence shown here is derived from an EMBL/GenBank/DDBJ whole genome shotgun (WGS) entry which is preliminary data.</text>
</comment>
<accession>A0ABU2B2A2</accession>
<proteinExistence type="predicted"/>